<name>A0A2S6FWQ2_9CLOT</name>
<dbReference type="STRING" id="37659.GCA_000703125_00218"/>
<dbReference type="InterPro" id="IPR050873">
    <property type="entry name" value="V-ATPase_V0D/AC39_subunit"/>
</dbReference>
<dbReference type="GO" id="GO:0046961">
    <property type="term" value="F:proton-transporting ATPase activity, rotational mechanism"/>
    <property type="evidence" value="ECO:0007669"/>
    <property type="project" value="InterPro"/>
</dbReference>
<protein>
    <submittedName>
        <fullName evidence="4">V/A-type H+-transporting ATPase subunit C</fullName>
    </submittedName>
</protein>
<dbReference type="RefSeq" id="WP_104410148.1">
    <property type="nucleotide sequence ID" value="NZ_PTIS01000011.1"/>
</dbReference>
<dbReference type="InterPro" id="IPR044911">
    <property type="entry name" value="V-type_ATPase_csu/dsu_dom_3"/>
</dbReference>
<dbReference type="OrthoDB" id="1653at2"/>
<comment type="similarity">
    <text evidence="1">Belongs to the V-ATPase V0D/AC39 subunit family.</text>
</comment>
<dbReference type="Pfam" id="PF01992">
    <property type="entry name" value="vATP-synt_AC39"/>
    <property type="match status" value="1"/>
</dbReference>
<dbReference type="SUPFAM" id="SSF103486">
    <property type="entry name" value="V-type ATP synthase subunit C"/>
    <property type="match status" value="1"/>
</dbReference>
<dbReference type="Gene3D" id="1.10.132.50">
    <property type="entry name" value="ATP synthase (C/AC39) subunit, domain 3"/>
    <property type="match status" value="1"/>
</dbReference>
<evidence type="ECO:0000256" key="1">
    <source>
        <dbReference type="ARBA" id="ARBA00006709"/>
    </source>
</evidence>
<keyword evidence="3" id="KW-0406">Ion transport</keyword>
<comment type="caution">
    <text evidence="4">The sequence shown here is derived from an EMBL/GenBank/DDBJ whole genome shotgun (WGS) entry which is preliminary data.</text>
</comment>
<organism evidence="4 5">
    <name type="scientific">Clostridium algidicarnis DSM 15099</name>
    <dbReference type="NCBI Taxonomy" id="1121295"/>
    <lineage>
        <taxon>Bacteria</taxon>
        <taxon>Bacillati</taxon>
        <taxon>Bacillota</taxon>
        <taxon>Clostridia</taxon>
        <taxon>Eubacteriales</taxon>
        <taxon>Clostridiaceae</taxon>
        <taxon>Clostridium</taxon>
    </lineage>
</organism>
<dbReference type="InterPro" id="IPR035067">
    <property type="entry name" value="V-type_ATPase_csu/dsu"/>
</dbReference>
<dbReference type="InterPro" id="IPR002843">
    <property type="entry name" value="ATPase_V0-cplx_csu/dsu"/>
</dbReference>
<gene>
    <name evidence="4" type="ORF">BD821_11178</name>
</gene>
<evidence type="ECO:0000256" key="3">
    <source>
        <dbReference type="ARBA" id="ARBA00023065"/>
    </source>
</evidence>
<dbReference type="EMBL" id="PTIS01000011">
    <property type="protein sequence ID" value="PPK48018.1"/>
    <property type="molecule type" value="Genomic_DNA"/>
</dbReference>
<evidence type="ECO:0000313" key="4">
    <source>
        <dbReference type="EMBL" id="PPK48018.1"/>
    </source>
</evidence>
<evidence type="ECO:0000313" key="5">
    <source>
        <dbReference type="Proteomes" id="UP000239863"/>
    </source>
</evidence>
<evidence type="ECO:0000256" key="2">
    <source>
        <dbReference type="ARBA" id="ARBA00022448"/>
    </source>
</evidence>
<dbReference type="AlphaFoldDB" id="A0A2S6FWQ2"/>
<dbReference type="Proteomes" id="UP000239863">
    <property type="component" value="Unassembled WGS sequence"/>
</dbReference>
<sequence length="333" mass="39240">MDSMLFTQVIPRLRVLETKLLDKSKIDRMIDSSSKEEALKVLQESEYSTLMSNIKRAEDYEIILSAELKRVYKMLYEMTPVNSIVDIMSIRYDYHNIKVLIKGKILEKDFSNMIIPIGTVDINKLIYALDNEYYRDLNPIMRKAIEEALEDFSTSKDPQKIDIILDKYLFIHQLSLNEQIDDKFLDRYLRYLIDLTNIKTLLRVKKQDNTRDFLNSLIIQGGYVDRDKLNSLYNDSVENIPGKLAFTDYSEILKFGIEDYVKTGSINLFEKLSEDFIMNYMKKAKYITFGLEPLIAYIYAKENEIKLIRIIMVGKLNNIQSEVIRERLRENYV</sequence>
<proteinExistence type="inferred from homology"/>
<dbReference type="InterPro" id="IPR036079">
    <property type="entry name" value="ATPase_csu/dsu_sf"/>
</dbReference>
<reference evidence="4 5" key="1">
    <citation type="submission" date="2018-02" db="EMBL/GenBank/DDBJ databases">
        <title>Genomic Encyclopedia of Archaeal and Bacterial Type Strains, Phase II (KMG-II): from individual species to whole genera.</title>
        <authorList>
            <person name="Goeker M."/>
        </authorList>
    </citation>
    <scope>NUCLEOTIDE SEQUENCE [LARGE SCALE GENOMIC DNA]</scope>
    <source>
        <strain evidence="4 5">DSM 15099</strain>
    </source>
</reference>
<dbReference type="NCBIfam" id="NF002266">
    <property type="entry name" value="PRK01198.1-2"/>
    <property type="match status" value="1"/>
</dbReference>
<keyword evidence="2" id="KW-0813">Transport</keyword>
<dbReference type="PANTHER" id="PTHR38682">
    <property type="entry name" value="V-TYPE ATP SYNTHASE SUBUNIT C"/>
    <property type="match status" value="1"/>
</dbReference>
<dbReference type="Gene3D" id="1.20.1690.10">
    <property type="entry name" value="V-type ATP synthase subunit C domain"/>
    <property type="match status" value="2"/>
</dbReference>
<dbReference type="PANTHER" id="PTHR38682:SF1">
    <property type="entry name" value="V-TYPE ATP SYNTHASE SUBUNIT C"/>
    <property type="match status" value="1"/>
</dbReference>
<accession>A0A2S6FWQ2</accession>